<evidence type="ECO:0000313" key="3">
    <source>
        <dbReference type="Proteomes" id="UP000736335"/>
    </source>
</evidence>
<gene>
    <name evidence="2" type="ORF">BJ322DRAFT_1111798</name>
</gene>
<organism evidence="2 3">
    <name type="scientific">Thelephora terrestris</name>
    <dbReference type="NCBI Taxonomy" id="56493"/>
    <lineage>
        <taxon>Eukaryota</taxon>
        <taxon>Fungi</taxon>
        <taxon>Dikarya</taxon>
        <taxon>Basidiomycota</taxon>
        <taxon>Agaricomycotina</taxon>
        <taxon>Agaricomycetes</taxon>
        <taxon>Thelephorales</taxon>
        <taxon>Thelephoraceae</taxon>
        <taxon>Thelephora</taxon>
    </lineage>
</organism>
<name>A0A9P6H9H3_9AGAM</name>
<evidence type="ECO:0000256" key="1">
    <source>
        <dbReference type="SAM" id="MobiDB-lite"/>
    </source>
</evidence>
<feature type="compositionally biased region" description="Basic and acidic residues" evidence="1">
    <location>
        <begin position="357"/>
        <end position="374"/>
    </location>
</feature>
<reference evidence="2" key="2">
    <citation type="submission" date="2020-11" db="EMBL/GenBank/DDBJ databases">
        <authorList>
            <consortium name="DOE Joint Genome Institute"/>
            <person name="Kuo A."/>
            <person name="Miyauchi S."/>
            <person name="Kiss E."/>
            <person name="Drula E."/>
            <person name="Kohler A."/>
            <person name="Sanchez-Garcia M."/>
            <person name="Andreopoulos B."/>
            <person name="Barry K.W."/>
            <person name="Bonito G."/>
            <person name="Buee M."/>
            <person name="Carver A."/>
            <person name="Chen C."/>
            <person name="Cichocki N."/>
            <person name="Clum A."/>
            <person name="Culley D."/>
            <person name="Crous P.W."/>
            <person name="Fauchery L."/>
            <person name="Girlanda M."/>
            <person name="Hayes R."/>
            <person name="Keri Z."/>
            <person name="Labutti K."/>
            <person name="Lipzen A."/>
            <person name="Lombard V."/>
            <person name="Magnuson J."/>
            <person name="Maillard F."/>
            <person name="Morin E."/>
            <person name="Murat C."/>
            <person name="Nolan M."/>
            <person name="Ohm R."/>
            <person name="Pangilinan J."/>
            <person name="Pereira M."/>
            <person name="Perotto S."/>
            <person name="Peter M."/>
            <person name="Riley R."/>
            <person name="Sitrit Y."/>
            <person name="Stielow B."/>
            <person name="Szollosi G."/>
            <person name="Zifcakova L."/>
            <person name="Stursova M."/>
            <person name="Spatafora J.W."/>
            <person name="Tedersoo L."/>
            <person name="Vaario L.-M."/>
            <person name="Yamada A."/>
            <person name="Yan M."/>
            <person name="Wang P."/>
            <person name="Xu J."/>
            <person name="Bruns T."/>
            <person name="Baldrian P."/>
            <person name="Vilgalys R."/>
            <person name="Henrissat B."/>
            <person name="Grigoriev I.V."/>
            <person name="Hibbett D."/>
            <person name="Nagy L.G."/>
            <person name="Martin F.M."/>
        </authorList>
    </citation>
    <scope>NUCLEOTIDE SEQUENCE</scope>
    <source>
        <strain evidence="2">UH-Tt-Lm1</strain>
    </source>
</reference>
<keyword evidence="3" id="KW-1185">Reference proteome</keyword>
<accession>A0A9P6H9H3</accession>
<reference evidence="2" key="1">
    <citation type="journal article" date="2020" name="Nat. Commun.">
        <title>Large-scale genome sequencing of mycorrhizal fungi provides insights into the early evolution of symbiotic traits.</title>
        <authorList>
            <person name="Miyauchi S."/>
            <person name="Kiss E."/>
            <person name="Kuo A."/>
            <person name="Drula E."/>
            <person name="Kohler A."/>
            <person name="Sanchez-Garcia M."/>
            <person name="Morin E."/>
            <person name="Andreopoulos B."/>
            <person name="Barry K.W."/>
            <person name="Bonito G."/>
            <person name="Buee M."/>
            <person name="Carver A."/>
            <person name="Chen C."/>
            <person name="Cichocki N."/>
            <person name="Clum A."/>
            <person name="Culley D."/>
            <person name="Crous P.W."/>
            <person name="Fauchery L."/>
            <person name="Girlanda M."/>
            <person name="Hayes R.D."/>
            <person name="Keri Z."/>
            <person name="LaButti K."/>
            <person name="Lipzen A."/>
            <person name="Lombard V."/>
            <person name="Magnuson J."/>
            <person name="Maillard F."/>
            <person name="Murat C."/>
            <person name="Nolan M."/>
            <person name="Ohm R.A."/>
            <person name="Pangilinan J."/>
            <person name="Pereira M.F."/>
            <person name="Perotto S."/>
            <person name="Peter M."/>
            <person name="Pfister S."/>
            <person name="Riley R."/>
            <person name="Sitrit Y."/>
            <person name="Stielow J.B."/>
            <person name="Szollosi G."/>
            <person name="Zifcakova L."/>
            <person name="Stursova M."/>
            <person name="Spatafora J.W."/>
            <person name="Tedersoo L."/>
            <person name="Vaario L.M."/>
            <person name="Yamada A."/>
            <person name="Yan M."/>
            <person name="Wang P."/>
            <person name="Xu J."/>
            <person name="Bruns T."/>
            <person name="Baldrian P."/>
            <person name="Vilgalys R."/>
            <person name="Dunand C."/>
            <person name="Henrissat B."/>
            <person name="Grigoriev I.V."/>
            <person name="Hibbett D."/>
            <person name="Nagy L.G."/>
            <person name="Martin F.M."/>
        </authorList>
    </citation>
    <scope>NUCLEOTIDE SEQUENCE</scope>
    <source>
        <strain evidence="2">UH-Tt-Lm1</strain>
    </source>
</reference>
<dbReference type="AlphaFoldDB" id="A0A9P6H9H3"/>
<dbReference type="OrthoDB" id="10491504at2759"/>
<proteinExistence type="predicted"/>
<evidence type="ECO:0000313" key="2">
    <source>
        <dbReference type="EMBL" id="KAF9781085.1"/>
    </source>
</evidence>
<dbReference type="EMBL" id="WIUZ02000014">
    <property type="protein sequence ID" value="KAF9781085.1"/>
    <property type="molecule type" value="Genomic_DNA"/>
</dbReference>
<protein>
    <submittedName>
        <fullName evidence="2">Uncharacterized protein</fullName>
    </submittedName>
</protein>
<comment type="caution">
    <text evidence="2">The sequence shown here is derived from an EMBL/GenBank/DDBJ whole genome shotgun (WGS) entry which is preliminary data.</text>
</comment>
<sequence length="432" mass="49187">MPRTRRRPKTSPNEVDPSKVTKPVVTQIHQNLINAWKISKGNQMCYLFDLVVPVRQWKRGTVYTEEEPWAEYGPAPWGDLTETDEENKLQPYYPIEHERRYHFDCEVPLEKFLNWNDGELSTIRVGKTVTAHNNRTNSTDWKGISIPDLYVQLINQLLAEDAHGDTNESHEALRRQSYTRRVLDKVGKELYQASALGKDFRSAVLNPILQRYLRGVPDCYAPSIRSAISRGEPSISEVTQFYLGEDPVDPANIPHYRKSLLYIPEMRWFLGIVMGVIDLGSMEGFQRVRDNHDKVMQALADEDDDEDDEDDEDDAVIPALSQVEVEVVIDEGLKEFFKEELAQAGANEDQGNEETEESHRKEGEHSEPGDKGSPEGEEEPATERNHDAAGTQRTKKRPFPEGSLIRGQRPHTSSPPSSRRVRRRAASEGGNL</sequence>
<feature type="region of interest" description="Disordered" evidence="1">
    <location>
        <begin position="343"/>
        <end position="432"/>
    </location>
</feature>
<dbReference type="Proteomes" id="UP000736335">
    <property type="component" value="Unassembled WGS sequence"/>
</dbReference>